<accession>A0A1B8PVX0</accession>
<sequence>MECIGSKIGQIAQKLITIRHLNVSKYYAIKYTIFAKLPNDFCLKGQNFCSDYVVCGVFGKCLIND</sequence>
<dbReference type="Proteomes" id="UP000092607">
    <property type="component" value="Unassembled WGS sequence"/>
</dbReference>
<dbReference type="AlphaFoldDB" id="A0A1B8PVX0"/>
<gene>
    <name evidence="1" type="ORF">A9309_10990</name>
</gene>
<proteinExistence type="predicted"/>
<dbReference type="EMBL" id="LZMS01000102">
    <property type="protein sequence ID" value="OBX59733.1"/>
    <property type="molecule type" value="Genomic_DNA"/>
</dbReference>
<reference evidence="1 2" key="1">
    <citation type="submission" date="2016-06" db="EMBL/GenBank/DDBJ databases">
        <title>Draft genome of Moraxella lacunata CCUG 57757A.</title>
        <authorList>
            <person name="Salva-Serra F."/>
            <person name="Engstrom-Jakobsson H."/>
            <person name="Thorell K."/>
            <person name="Gonzales-Siles L."/>
            <person name="Karlsson R."/>
            <person name="Boulund F."/>
            <person name="Engstrand L."/>
            <person name="Kristiansson E."/>
            <person name="Moore E."/>
        </authorList>
    </citation>
    <scope>NUCLEOTIDE SEQUENCE [LARGE SCALE GENOMIC DNA]</scope>
    <source>
        <strain evidence="1 2">CCUG 57757A</strain>
    </source>
</reference>
<name>A0A1B8PVX0_MORLA</name>
<protein>
    <submittedName>
        <fullName evidence="1">Uncharacterized protein</fullName>
    </submittedName>
</protein>
<evidence type="ECO:0000313" key="1">
    <source>
        <dbReference type="EMBL" id="OBX59733.1"/>
    </source>
</evidence>
<comment type="caution">
    <text evidence="1">The sequence shown here is derived from an EMBL/GenBank/DDBJ whole genome shotgun (WGS) entry which is preliminary data.</text>
</comment>
<organism evidence="1 2">
    <name type="scientific">Moraxella lacunata</name>
    <dbReference type="NCBI Taxonomy" id="477"/>
    <lineage>
        <taxon>Bacteria</taxon>
        <taxon>Pseudomonadati</taxon>
        <taxon>Pseudomonadota</taxon>
        <taxon>Gammaproteobacteria</taxon>
        <taxon>Moraxellales</taxon>
        <taxon>Moraxellaceae</taxon>
        <taxon>Moraxella</taxon>
    </lineage>
</organism>
<evidence type="ECO:0000313" key="2">
    <source>
        <dbReference type="Proteomes" id="UP000092607"/>
    </source>
</evidence>